<dbReference type="GO" id="GO:0046872">
    <property type="term" value="F:metal ion binding"/>
    <property type="evidence" value="ECO:0007669"/>
    <property type="project" value="UniProtKB-KW"/>
</dbReference>
<dbReference type="SUPFAM" id="SSF55856">
    <property type="entry name" value="Cytochrome b5-like heme/steroid binding domain"/>
    <property type="match status" value="1"/>
</dbReference>
<protein>
    <submittedName>
        <fullName evidence="8">Uncharacterized protein</fullName>
        <ecNumber evidence="8">1.-.-.-</ecNumber>
    </submittedName>
</protein>
<dbReference type="Gene3D" id="3.40.50.80">
    <property type="entry name" value="Nucleotide-binding domain of ferredoxin-NADP reductase (FNR) module"/>
    <property type="match status" value="1"/>
</dbReference>
<dbReference type="SUPFAM" id="SSF52343">
    <property type="entry name" value="Ferredoxin reductase-like, C-terminal NADP-linked domain"/>
    <property type="match status" value="1"/>
</dbReference>
<name>B4MY70_DROWI</name>
<dbReference type="GO" id="GO:0004128">
    <property type="term" value="F:cytochrome-b5 reductase activity, acting on NAD(P)H"/>
    <property type="evidence" value="ECO:0007669"/>
    <property type="project" value="TreeGrafter"/>
</dbReference>
<gene>
    <name evidence="8" type="primary">Dwil\GK22167</name>
    <name evidence="8" type="ORF">Dwil_GK22167</name>
</gene>
<evidence type="ECO:0000313" key="9">
    <source>
        <dbReference type="Proteomes" id="UP000007798"/>
    </source>
</evidence>
<dbReference type="EMBL" id="CH963894">
    <property type="protein sequence ID" value="EDW77059.1"/>
    <property type="molecule type" value="Genomic_DNA"/>
</dbReference>
<feature type="domain" description="Cytochrome b5 heme-binding" evidence="6">
    <location>
        <begin position="80"/>
        <end position="156"/>
    </location>
</feature>
<dbReference type="InterPro" id="IPR036400">
    <property type="entry name" value="Cyt_B5-like_heme/steroid_sf"/>
</dbReference>
<dbReference type="InterPro" id="IPR001199">
    <property type="entry name" value="Cyt_B5-like_heme/steroid-bd"/>
</dbReference>
<evidence type="ECO:0000313" key="8">
    <source>
        <dbReference type="EMBL" id="EDW77059.1"/>
    </source>
</evidence>
<reference evidence="8 9" key="1">
    <citation type="journal article" date="2007" name="Nature">
        <title>Evolution of genes and genomes on the Drosophila phylogeny.</title>
        <authorList>
            <consortium name="Drosophila 12 Genomes Consortium"/>
            <person name="Clark A.G."/>
            <person name="Eisen M.B."/>
            <person name="Smith D.R."/>
            <person name="Bergman C.M."/>
            <person name="Oliver B."/>
            <person name="Markow T.A."/>
            <person name="Kaufman T.C."/>
            <person name="Kellis M."/>
            <person name="Gelbart W."/>
            <person name="Iyer V.N."/>
            <person name="Pollard D.A."/>
            <person name="Sackton T.B."/>
            <person name="Larracuente A.M."/>
            <person name="Singh N.D."/>
            <person name="Abad J.P."/>
            <person name="Abt D.N."/>
            <person name="Adryan B."/>
            <person name="Aguade M."/>
            <person name="Akashi H."/>
            <person name="Anderson W.W."/>
            <person name="Aquadro C.F."/>
            <person name="Ardell D.H."/>
            <person name="Arguello R."/>
            <person name="Artieri C.G."/>
            <person name="Barbash D.A."/>
            <person name="Barker D."/>
            <person name="Barsanti P."/>
            <person name="Batterham P."/>
            <person name="Batzoglou S."/>
            <person name="Begun D."/>
            <person name="Bhutkar A."/>
            <person name="Blanco E."/>
            <person name="Bosak S.A."/>
            <person name="Bradley R.K."/>
            <person name="Brand A.D."/>
            <person name="Brent M.R."/>
            <person name="Brooks A.N."/>
            <person name="Brown R.H."/>
            <person name="Butlin R.K."/>
            <person name="Caggese C."/>
            <person name="Calvi B.R."/>
            <person name="Bernardo de Carvalho A."/>
            <person name="Caspi A."/>
            <person name="Castrezana S."/>
            <person name="Celniker S.E."/>
            <person name="Chang J.L."/>
            <person name="Chapple C."/>
            <person name="Chatterji S."/>
            <person name="Chinwalla A."/>
            <person name="Civetta A."/>
            <person name="Clifton S.W."/>
            <person name="Comeron J.M."/>
            <person name="Costello J.C."/>
            <person name="Coyne J.A."/>
            <person name="Daub J."/>
            <person name="David R.G."/>
            <person name="Delcher A.L."/>
            <person name="Delehaunty K."/>
            <person name="Do C.B."/>
            <person name="Ebling H."/>
            <person name="Edwards K."/>
            <person name="Eickbush T."/>
            <person name="Evans J.D."/>
            <person name="Filipski A."/>
            <person name="Findeiss S."/>
            <person name="Freyhult E."/>
            <person name="Fulton L."/>
            <person name="Fulton R."/>
            <person name="Garcia A.C."/>
            <person name="Gardiner A."/>
            <person name="Garfield D.A."/>
            <person name="Garvin B.E."/>
            <person name="Gibson G."/>
            <person name="Gilbert D."/>
            <person name="Gnerre S."/>
            <person name="Godfrey J."/>
            <person name="Good R."/>
            <person name="Gotea V."/>
            <person name="Gravely B."/>
            <person name="Greenberg A.J."/>
            <person name="Griffiths-Jones S."/>
            <person name="Gross S."/>
            <person name="Guigo R."/>
            <person name="Gustafson E.A."/>
            <person name="Haerty W."/>
            <person name="Hahn M.W."/>
            <person name="Halligan D.L."/>
            <person name="Halpern A.L."/>
            <person name="Halter G.M."/>
            <person name="Han M.V."/>
            <person name="Heger A."/>
            <person name="Hillier L."/>
            <person name="Hinrichs A.S."/>
            <person name="Holmes I."/>
            <person name="Hoskins R.A."/>
            <person name="Hubisz M.J."/>
            <person name="Hultmark D."/>
            <person name="Huntley M.A."/>
            <person name="Jaffe D.B."/>
            <person name="Jagadeeshan S."/>
            <person name="Jeck W.R."/>
            <person name="Johnson J."/>
            <person name="Jones C.D."/>
            <person name="Jordan W.C."/>
            <person name="Karpen G.H."/>
            <person name="Kataoka E."/>
            <person name="Keightley P.D."/>
            <person name="Kheradpour P."/>
            <person name="Kirkness E.F."/>
            <person name="Koerich L.B."/>
            <person name="Kristiansen K."/>
            <person name="Kudrna D."/>
            <person name="Kulathinal R.J."/>
            <person name="Kumar S."/>
            <person name="Kwok R."/>
            <person name="Lander E."/>
            <person name="Langley C.H."/>
            <person name="Lapoint R."/>
            <person name="Lazzaro B.P."/>
            <person name="Lee S.J."/>
            <person name="Levesque L."/>
            <person name="Li R."/>
            <person name="Lin C.F."/>
            <person name="Lin M.F."/>
            <person name="Lindblad-Toh K."/>
            <person name="Llopart A."/>
            <person name="Long M."/>
            <person name="Low L."/>
            <person name="Lozovsky E."/>
            <person name="Lu J."/>
            <person name="Luo M."/>
            <person name="Machado C.A."/>
            <person name="Makalowski W."/>
            <person name="Marzo M."/>
            <person name="Matsuda M."/>
            <person name="Matzkin L."/>
            <person name="McAllister B."/>
            <person name="McBride C.S."/>
            <person name="McKernan B."/>
            <person name="McKernan K."/>
            <person name="Mendez-Lago M."/>
            <person name="Minx P."/>
            <person name="Mollenhauer M.U."/>
            <person name="Montooth K."/>
            <person name="Mount S.M."/>
            <person name="Mu X."/>
            <person name="Myers E."/>
            <person name="Negre B."/>
            <person name="Newfeld S."/>
            <person name="Nielsen R."/>
            <person name="Noor M.A."/>
            <person name="O'Grady P."/>
            <person name="Pachter L."/>
            <person name="Papaceit M."/>
            <person name="Parisi M.J."/>
            <person name="Parisi M."/>
            <person name="Parts L."/>
            <person name="Pedersen J.S."/>
            <person name="Pesole G."/>
            <person name="Phillippy A.M."/>
            <person name="Ponting C.P."/>
            <person name="Pop M."/>
            <person name="Porcelli D."/>
            <person name="Powell J.R."/>
            <person name="Prohaska S."/>
            <person name="Pruitt K."/>
            <person name="Puig M."/>
            <person name="Quesneville H."/>
            <person name="Ram K.R."/>
            <person name="Rand D."/>
            <person name="Rasmussen M.D."/>
            <person name="Reed L.K."/>
            <person name="Reenan R."/>
            <person name="Reily A."/>
            <person name="Remington K.A."/>
            <person name="Rieger T.T."/>
            <person name="Ritchie M.G."/>
            <person name="Robin C."/>
            <person name="Rogers Y.H."/>
            <person name="Rohde C."/>
            <person name="Rozas J."/>
            <person name="Rubenfield M.J."/>
            <person name="Ruiz A."/>
            <person name="Russo S."/>
            <person name="Salzberg S.L."/>
            <person name="Sanchez-Gracia A."/>
            <person name="Saranga D.J."/>
            <person name="Sato H."/>
            <person name="Schaeffer S.W."/>
            <person name="Schatz M.C."/>
            <person name="Schlenke T."/>
            <person name="Schwartz R."/>
            <person name="Segarra C."/>
            <person name="Singh R.S."/>
            <person name="Sirot L."/>
            <person name="Sirota M."/>
            <person name="Sisneros N.B."/>
            <person name="Smith C.D."/>
            <person name="Smith T.F."/>
            <person name="Spieth J."/>
            <person name="Stage D.E."/>
            <person name="Stark A."/>
            <person name="Stephan W."/>
            <person name="Strausberg R.L."/>
            <person name="Strempel S."/>
            <person name="Sturgill D."/>
            <person name="Sutton G."/>
            <person name="Sutton G.G."/>
            <person name="Tao W."/>
            <person name="Teichmann S."/>
            <person name="Tobari Y.N."/>
            <person name="Tomimura Y."/>
            <person name="Tsolas J.M."/>
            <person name="Valente V.L."/>
            <person name="Venter E."/>
            <person name="Venter J.C."/>
            <person name="Vicario S."/>
            <person name="Vieira F.G."/>
            <person name="Vilella A.J."/>
            <person name="Villasante A."/>
            <person name="Walenz B."/>
            <person name="Wang J."/>
            <person name="Wasserman M."/>
            <person name="Watts T."/>
            <person name="Wilson D."/>
            <person name="Wilson R.K."/>
            <person name="Wing R.A."/>
            <person name="Wolfner M.F."/>
            <person name="Wong A."/>
            <person name="Wong G.K."/>
            <person name="Wu C.I."/>
            <person name="Wu G."/>
            <person name="Yamamoto D."/>
            <person name="Yang H.P."/>
            <person name="Yang S.P."/>
            <person name="Yorke J.A."/>
            <person name="Yoshida K."/>
            <person name="Zdobnov E."/>
            <person name="Zhang P."/>
            <person name="Zhang Y."/>
            <person name="Zimin A.V."/>
            <person name="Baldwin J."/>
            <person name="Abdouelleil A."/>
            <person name="Abdulkadir J."/>
            <person name="Abebe A."/>
            <person name="Abera B."/>
            <person name="Abreu J."/>
            <person name="Acer S.C."/>
            <person name="Aftuck L."/>
            <person name="Alexander A."/>
            <person name="An P."/>
            <person name="Anderson E."/>
            <person name="Anderson S."/>
            <person name="Arachi H."/>
            <person name="Azer M."/>
            <person name="Bachantsang P."/>
            <person name="Barry A."/>
            <person name="Bayul T."/>
            <person name="Berlin A."/>
            <person name="Bessette D."/>
            <person name="Bloom T."/>
            <person name="Blye J."/>
            <person name="Boguslavskiy L."/>
            <person name="Bonnet C."/>
            <person name="Boukhgalter B."/>
            <person name="Bourzgui I."/>
            <person name="Brown A."/>
            <person name="Cahill P."/>
            <person name="Channer S."/>
            <person name="Cheshatsang Y."/>
            <person name="Chuda L."/>
            <person name="Citroen M."/>
            <person name="Collymore A."/>
            <person name="Cooke P."/>
            <person name="Costello M."/>
            <person name="D'Aco K."/>
            <person name="Daza R."/>
            <person name="De Haan G."/>
            <person name="DeGray S."/>
            <person name="DeMaso C."/>
            <person name="Dhargay N."/>
            <person name="Dooley K."/>
            <person name="Dooley E."/>
            <person name="Doricent M."/>
            <person name="Dorje P."/>
            <person name="Dorjee K."/>
            <person name="Dupes A."/>
            <person name="Elong R."/>
            <person name="Falk J."/>
            <person name="Farina A."/>
            <person name="Faro S."/>
            <person name="Ferguson D."/>
            <person name="Fisher S."/>
            <person name="Foley C.D."/>
            <person name="Franke A."/>
            <person name="Friedrich D."/>
            <person name="Gadbois L."/>
            <person name="Gearin G."/>
            <person name="Gearin C.R."/>
            <person name="Giannoukos G."/>
            <person name="Goode T."/>
            <person name="Graham J."/>
            <person name="Grandbois E."/>
            <person name="Grewal S."/>
            <person name="Gyaltsen K."/>
            <person name="Hafez N."/>
            <person name="Hagos B."/>
            <person name="Hall J."/>
            <person name="Henson C."/>
            <person name="Hollinger A."/>
            <person name="Honan T."/>
            <person name="Huard M.D."/>
            <person name="Hughes L."/>
            <person name="Hurhula B."/>
            <person name="Husby M.E."/>
            <person name="Kamat A."/>
            <person name="Kanga B."/>
            <person name="Kashin S."/>
            <person name="Khazanovich D."/>
            <person name="Kisner P."/>
            <person name="Lance K."/>
            <person name="Lara M."/>
            <person name="Lee W."/>
            <person name="Lennon N."/>
            <person name="Letendre F."/>
            <person name="LeVine R."/>
            <person name="Lipovsky A."/>
            <person name="Liu X."/>
            <person name="Liu J."/>
            <person name="Liu S."/>
            <person name="Lokyitsang T."/>
            <person name="Lokyitsang Y."/>
            <person name="Lubonja R."/>
            <person name="Lui A."/>
            <person name="MacDonald P."/>
            <person name="Magnisalis V."/>
            <person name="Maru K."/>
            <person name="Matthews C."/>
            <person name="McCusker W."/>
            <person name="McDonough S."/>
            <person name="Mehta T."/>
            <person name="Meldrim J."/>
            <person name="Meneus L."/>
            <person name="Mihai O."/>
            <person name="Mihalev A."/>
            <person name="Mihova T."/>
            <person name="Mittelman R."/>
            <person name="Mlenga V."/>
            <person name="Montmayeur A."/>
            <person name="Mulrain L."/>
            <person name="Navidi A."/>
            <person name="Naylor J."/>
            <person name="Negash T."/>
            <person name="Nguyen T."/>
            <person name="Nguyen N."/>
            <person name="Nicol R."/>
            <person name="Norbu C."/>
            <person name="Norbu N."/>
            <person name="Novod N."/>
            <person name="O'Neill B."/>
            <person name="Osman S."/>
            <person name="Markiewicz E."/>
            <person name="Oyono O.L."/>
            <person name="Patti C."/>
            <person name="Phunkhang P."/>
            <person name="Pierre F."/>
            <person name="Priest M."/>
            <person name="Raghuraman S."/>
            <person name="Rege F."/>
            <person name="Reyes R."/>
            <person name="Rise C."/>
            <person name="Rogov P."/>
            <person name="Ross K."/>
            <person name="Ryan E."/>
            <person name="Settipalli S."/>
            <person name="Shea T."/>
            <person name="Sherpa N."/>
            <person name="Shi L."/>
            <person name="Shih D."/>
            <person name="Sparrow T."/>
            <person name="Spaulding J."/>
            <person name="Stalker J."/>
            <person name="Stange-Thomann N."/>
            <person name="Stavropoulos S."/>
            <person name="Stone C."/>
            <person name="Strader C."/>
            <person name="Tesfaye S."/>
            <person name="Thomson T."/>
            <person name="Thoulutsang Y."/>
            <person name="Thoulutsang D."/>
            <person name="Topham K."/>
            <person name="Topping I."/>
            <person name="Tsamla T."/>
            <person name="Vassiliev H."/>
            <person name="Vo A."/>
            <person name="Wangchuk T."/>
            <person name="Wangdi T."/>
            <person name="Weiand M."/>
            <person name="Wilkinson J."/>
            <person name="Wilson A."/>
            <person name="Yadav S."/>
            <person name="Young G."/>
            <person name="Yu Q."/>
            <person name="Zembek L."/>
            <person name="Zhong D."/>
            <person name="Zimmer A."/>
            <person name="Zwirko Z."/>
            <person name="Jaffe D.B."/>
            <person name="Alvarez P."/>
            <person name="Brockman W."/>
            <person name="Butler J."/>
            <person name="Chin C."/>
            <person name="Gnerre S."/>
            <person name="Grabherr M."/>
            <person name="Kleber M."/>
            <person name="Mauceli E."/>
            <person name="MacCallum I."/>
        </authorList>
    </citation>
    <scope>NUCLEOTIDE SEQUENCE [LARGE SCALE GENOMIC DNA]</scope>
    <source>
        <strain evidence="9">Tucson 14030-0811.24</strain>
    </source>
</reference>
<evidence type="ECO:0000256" key="2">
    <source>
        <dbReference type="ARBA" id="ARBA00022617"/>
    </source>
</evidence>
<keyword evidence="5" id="KW-0408">Iron</keyword>
<dbReference type="GO" id="GO:0020037">
    <property type="term" value="F:heme binding"/>
    <property type="evidence" value="ECO:0007669"/>
    <property type="project" value="InterPro"/>
</dbReference>
<dbReference type="OMA" id="ERFSCTN"/>
<accession>B4MY70</accession>
<keyword evidence="2" id="KW-0349">Heme</keyword>
<dbReference type="PANTHER" id="PTHR46237">
    <property type="entry name" value="CYTOCHROME B5 REDUCTASE 4 FAMILY MEMBER"/>
    <property type="match status" value="1"/>
</dbReference>
<dbReference type="SMART" id="SM01117">
    <property type="entry name" value="Cyt-b5"/>
    <property type="match status" value="1"/>
</dbReference>
<dbReference type="STRING" id="7260.B4MY70"/>
<dbReference type="CDD" id="cd06183">
    <property type="entry name" value="cyt_b5_reduct_like"/>
    <property type="match status" value="1"/>
</dbReference>
<evidence type="ECO:0000259" key="6">
    <source>
        <dbReference type="PROSITE" id="PS50255"/>
    </source>
</evidence>
<dbReference type="InterPro" id="IPR039261">
    <property type="entry name" value="FNR_nucleotide-bd"/>
</dbReference>
<dbReference type="GO" id="GO:0006801">
    <property type="term" value="P:superoxide metabolic process"/>
    <property type="evidence" value="ECO:0007669"/>
    <property type="project" value="TreeGrafter"/>
</dbReference>
<dbReference type="PROSITE" id="PS00191">
    <property type="entry name" value="CYTOCHROME_B5_1"/>
    <property type="match status" value="1"/>
</dbReference>
<dbReference type="PROSITE" id="PS50255">
    <property type="entry name" value="CYTOCHROME_B5_2"/>
    <property type="match status" value="1"/>
</dbReference>
<dbReference type="EC" id="1.-.-.-" evidence="8"/>
<dbReference type="SUPFAM" id="SSF63380">
    <property type="entry name" value="Riboflavin synthase domain-like"/>
    <property type="match status" value="1"/>
</dbReference>
<dbReference type="InterPro" id="IPR001433">
    <property type="entry name" value="OxRdtase_FAD/NAD-bd"/>
</dbReference>
<dbReference type="FunFam" id="3.10.120.10:FF:000001">
    <property type="entry name" value="Cytochrome b5 reductase 4"/>
    <property type="match status" value="1"/>
</dbReference>
<evidence type="ECO:0000256" key="5">
    <source>
        <dbReference type="ARBA" id="ARBA00023004"/>
    </source>
</evidence>
<dbReference type="PROSITE" id="PS51384">
    <property type="entry name" value="FAD_FR"/>
    <property type="match status" value="1"/>
</dbReference>
<dbReference type="Gene3D" id="2.40.30.10">
    <property type="entry name" value="Translation factors"/>
    <property type="match status" value="1"/>
</dbReference>
<dbReference type="InterPro" id="IPR017938">
    <property type="entry name" value="Riboflavin_synthase-like_b-brl"/>
</dbReference>
<feature type="domain" description="FAD-binding FR-type" evidence="7">
    <location>
        <begin position="285"/>
        <end position="394"/>
    </location>
</feature>
<dbReference type="InterPro" id="IPR017927">
    <property type="entry name" value="FAD-bd_FR_type"/>
</dbReference>
<dbReference type="InterPro" id="IPR008333">
    <property type="entry name" value="Cbr1-like_FAD-bd_dom"/>
</dbReference>
<dbReference type="OrthoDB" id="432299at2759"/>
<dbReference type="eggNOG" id="KOG0536">
    <property type="taxonomic scope" value="Eukaryota"/>
</dbReference>
<dbReference type="PRINTS" id="PR00406">
    <property type="entry name" value="CYTB5RDTASE"/>
</dbReference>
<dbReference type="AlphaFoldDB" id="B4MY70"/>
<keyword evidence="4 8" id="KW-0560">Oxidoreductase</keyword>
<dbReference type="FunCoup" id="B4MY70">
    <property type="interactions" value="1557"/>
</dbReference>
<dbReference type="Gene3D" id="2.60.40.790">
    <property type="match status" value="1"/>
</dbReference>
<dbReference type="KEGG" id="dwi:6643344"/>
<dbReference type="InParanoid" id="B4MY70"/>
<dbReference type="HOGENOM" id="CLU_003827_0_2_1"/>
<evidence type="ECO:0000256" key="3">
    <source>
        <dbReference type="ARBA" id="ARBA00022723"/>
    </source>
</evidence>
<dbReference type="Pfam" id="PF00970">
    <property type="entry name" value="FAD_binding_6"/>
    <property type="match status" value="1"/>
</dbReference>
<evidence type="ECO:0000256" key="4">
    <source>
        <dbReference type="ARBA" id="ARBA00023002"/>
    </source>
</evidence>
<dbReference type="InterPro" id="IPR018506">
    <property type="entry name" value="Cyt_B5_heme-BS"/>
</dbReference>
<dbReference type="InterPro" id="IPR008978">
    <property type="entry name" value="HSP20-like_chaperone"/>
</dbReference>
<organism evidence="8 9">
    <name type="scientific">Drosophila willistoni</name>
    <name type="common">Fruit fly</name>
    <dbReference type="NCBI Taxonomy" id="7260"/>
    <lineage>
        <taxon>Eukaryota</taxon>
        <taxon>Metazoa</taxon>
        <taxon>Ecdysozoa</taxon>
        <taxon>Arthropoda</taxon>
        <taxon>Hexapoda</taxon>
        <taxon>Insecta</taxon>
        <taxon>Pterygota</taxon>
        <taxon>Neoptera</taxon>
        <taxon>Endopterygota</taxon>
        <taxon>Diptera</taxon>
        <taxon>Brachycera</taxon>
        <taxon>Muscomorpha</taxon>
        <taxon>Ephydroidea</taxon>
        <taxon>Drosophilidae</taxon>
        <taxon>Drosophila</taxon>
        <taxon>Sophophora</taxon>
    </lineage>
</organism>
<dbReference type="eggNOG" id="KOG0534">
    <property type="taxonomic scope" value="Eukaryota"/>
</dbReference>
<proteinExistence type="inferred from homology"/>
<sequence length="528" mass="58695">MSDSTLKPPTGTPLKPPAVVALAAHSSNLQLPSTAGLKPNSGSATGNPRNKCALKPGYSLMSWIKLCNSGADLSGTQGRVVPVTRNELALHNKVNDAWMAIRGKVFNVTRYIDFHPGGVDEIMRGAGRDATKLFDEVHAWVNYPQLLGKCYVGPLKENASVSAYSTPTIVDFAKPPSKPTEELVPRFDWIQQRSEITLYLYTRRNVNPGLCLRRINGQQLTASVLLGTKWHVFDFQLSASVVWPPKFAQIGSESGKIELILTKEEAAPWPNYGTHVLRQEDPPSDEFHDYDVVSCSDFNHDSFELCLKSVEQKILMQLPVGYHLDIEASVNGEDIQRSYTPISNTYLSSSSAYEFSLNFLIKRYDGGNLSSHLHKLQPGASLRLSLPRGNFQLSKLAAHRNILLLSAGSGLTPNLSLLQPLLKRNTNRIERLHLLYFNKTESDIWLKEKLADLHVKDERFSCHHILSQAVEQSQRISVELLSPFFKNEANIDKFTYMTICGPTGFNSAAIEILADIGVEANNIHVFQG</sequence>
<dbReference type="InterPro" id="IPR051872">
    <property type="entry name" value="Cytochrome_b5/Flavoprotein_Rdt"/>
</dbReference>
<comment type="similarity">
    <text evidence="1">Belongs to the flavoprotein pyridine nucleotide cytochrome reductase family.</text>
</comment>
<dbReference type="SUPFAM" id="SSF49764">
    <property type="entry name" value="HSP20-like chaperones"/>
    <property type="match status" value="1"/>
</dbReference>
<dbReference type="GO" id="GO:0005783">
    <property type="term" value="C:endoplasmic reticulum"/>
    <property type="evidence" value="ECO:0007669"/>
    <property type="project" value="TreeGrafter"/>
</dbReference>
<dbReference type="PhylomeDB" id="B4MY70"/>
<dbReference type="Pfam" id="PF00173">
    <property type="entry name" value="Cyt-b5"/>
    <property type="match status" value="1"/>
</dbReference>
<keyword evidence="9" id="KW-1185">Reference proteome</keyword>
<dbReference type="Gene3D" id="3.10.120.10">
    <property type="entry name" value="Cytochrome b5-like heme/steroid binding domain"/>
    <property type="match status" value="1"/>
</dbReference>
<dbReference type="FunFam" id="3.40.50.80:FF:000021">
    <property type="entry name" value="Cytochrome b5 reductase 4"/>
    <property type="match status" value="1"/>
</dbReference>
<evidence type="ECO:0000256" key="1">
    <source>
        <dbReference type="ARBA" id="ARBA00006105"/>
    </source>
</evidence>
<dbReference type="PANTHER" id="PTHR46237:SF1">
    <property type="entry name" value="CYTOCHROME B5 REDUCTASE 4"/>
    <property type="match status" value="1"/>
</dbReference>
<dbReference type="Proteomes" id="UP000007798">
    <property type="component" value="Unassembled WGS sequence"/>
</dbReference>
<evidence type="ECO:0000259" key="7">
    <source>
        <dbReference type="PROSITE" id="PS51384"/>
    </source>
</evidence>
<keyword evidence="3" id="KW-0479">Metal-binding</keyword>
<dbReference type="Pfam" id="PF00175">
    <property type="entry name" value="NAD_binding_1"/>
    <property type="match status" value="1"/>
</dbReference>